<comment type="function">
    <text evidence="16">Glucanases play a role in cell expansion during growth, in cell-cell fusion during mating, and in spore release during sporulation. This enzyme may be involved in beta-glucan degradation. Active on laminarin and lichenan.</text>
</comment>
<dbReference type="InterPro" id="IPR050732">
    <property type="entry name" value="Beta-glucan_modifiers"/>
</dbReference>
<evidence type="ECO:0000313" key="22">
    <source>
        <dbReference type="EMBL" id="EER35292.1"/>
    </source>
</evidence>
<dbReference type="OrthoDB" id="68336at2759"/>
<dbReference type="KEGG" id="ctp:CTRG_00031"/>
<evidence type="ECO:0000256" key="16">
    <source>
        <dbReference type="ARBA" id="ARBA00037649"/>
    </source>
</evidence>
<reference evidence="22 23" key="1">
    <citation type="journal article" date="2009" name="Nature">
        <title>Evolution of pathogenicity and sexual reproduction in eight Candida genomes.</title>
        <authorList>
            <person name="Butler G."/>
            <person name="Rasmussen M.D."/>
            <person name="Lin M.F."/>
            <person name="Santos M.A."/>
            <person name="Sakthikumar S."/>
            <person name="Munro C.A."/>
            <person name="Rheinbay E."/>
            <person name="Grabherr M."/>
            <person name="Forche A."/>
            <person name="Reedy J.L."/>
            <person name="Agrafioti I."/>
            <person name="Arnaud M.B."/>
            <person name="Bates S."/>
            <person name="Brown A.J."/>
            <person name="Brunke S."/>
            <person name="Costanzo M.C."/>
            <person name="Fitzpatrick D.A."/>
            <person name="de Groot P.W."/>
            <person name="Harris D."/>
            <person name="Hoyer L.L."/>
            <person name="Hube B."/>
            <person name="Klis F.M."/>
            <person name="Kodira C."/>
            <person name="Lennard N."/>
            <person name="Logue M.E."/>
            <person name="Martin R."/>
            <person name="Neiman A.M."/>
            <person name="Nikolaou E."/>
            <person name="Quail M.A."/>
            <person name="Quinn J."/>
            <person name="Santos M.C."/>
            <person name="Schmitzberger F.F."/>
            <person name="Sherlock G."/>
            <person name="Shah P."/>
            <person name="Silverstein K.A."/>
            <person name="Skrzypek M.S."/>
            <person name="Soll D."/>
            <person name="Staggs R."/>
            <person name="Stansfield I."/>
            <person name="Stumpf M.P."/>
            <person name="Sudbery P.E."/>
            <person name="Srikantha T."/>
            <person name="Zeng Q."/>
            <person name="Berman J."/>
            <person name="Berriman M."/>
            <person name="Heitman J."/>
            <person name="Gow N.A."/>
            <person name="Lorenz M.C."/>
            <person name="Birren B.W."/>
            <person name="Kellis M."/>
            <person name="Cuomo C.A."/>
        </authorList>
    </citation>
    <scope>NUCLEOTIDE SEQUENCE [LARGE SCALE GENOMIC DNA]</scope>
    <source>
        <strain evidence="23">ATCC MYA-3404 / T1</strain>
    </source>
</reference>
<evidence type="ECO:0000256" key="2">
    <source>
        <dbReference type="ARBA" id="ARBA00004191"/>
    </source>
</evidence>
<feature type="compositionally biased region" description="Polar residues" evidence="20">
    <location>
        <begin position="248"/>
        <end position="257"/>
    </location>
</feature>
<dbReference type="GO" id="GO:0005576">
    <property type="term" value="C:extracellular region"/>
    <property type="evidence" value="ECO:0007669"/>
    <property type="project" value="TreeGrafter"/>
</dbReference>
<dbReference type="GO" id="GO:0005886">
    <property type="term" value="C:plasma membrane"/>
    <property type="evidence" value="ECO:0007669"/>
    <property type="project" value="UniProtKB-SubCell"/>
</dbReference>
<keyword evidence="6" id="KW-1003">Cell membrane</keyword>
<dbReference type="GeneID" id="8297646"/>
<feature type="compositionally biased region" description="Polar residues" evidence="20">
    <location>
        <begin position="92"/>
        <end position="119"/>
    </location>
</feature>
<evidence type="ECO:0000256" key="15">
    <source>
        <dbReference type="ARBA" id="ARBA00023326"/>
    </source>
</evidence>
<keyword evidence="13" id="KW-0119">Carbohydrate metabolism</keyword>
<dbReference type="Pfam" id="PF00332">
    <property type="entry name" value="Glyco_hydro_17"/>
    <property type="match status" value="1"/>
</dbReference>
<accession>C5M1U2</accession>
<evidence type="ECO:0000256" key="17">
    <source>
        <dbReference type="ARBA" id="ARBA00042373"/>
    </source>
</evidence>
<evidence type="ECO:0000256" key="1">
    <source>
        <dbReference type="ARBA" id="ARBA00000382"/>
    </source>
</evidence>
<feature type="region of interest" description="Disordered" evidence="20">
    <location>
        <begin position="36"/>
        <end position="59"/>
    </location>
</feature>
<dbReference type="PANTHER" id="PTHR16631">
    <property type="entry name" value="GLUCAN 1,3-BETA-GLUCOSIDASE"/>
    <property type="match status" value="1"/>
</dbReference>
<keyword evidence="9" id="KW-0732">Signal</keyword>
<comment type="subcellular location">
    <subcellularLocation>
        <location evidence="3">Cell membrane</location>
        <topology evidence="3">Single-pass type II membrane protein</topology>
    </subcellularLocation>
    <subcellularLocation>
        <location evidence="2">Secreted</location>
        <location evidence="2">Cell wall</location>
    </subcellularLocation>
</comment>
<keyword evidence="12" id="KW-0325">Glycoprotein</keyword>
<dbReference type="EC" id="3.2.1.39" evidence="5"/>
<sequence length="684" mass="76248">MSIEGSSNHKIALSADDKYSMKHKRSATISEFRVANSVESENGQQKQVEQVEENETDEPHVRLTKVEPYKVTRSKSVHAFQEYGKAFIRSPMNNSIKSSSQYDSPSSNMQPRSNIDSKLTTPVAPPPAVHSSPFFSNTIDDDNAQTSLSYSSNLLNYCQDSSNFNYTIPQGAPVVGENSNDGVRNATVIYRKKNGSESDYNLNEISPISNETNSTRFDKLLKASLQNITGNRSAATVKEDQKSENKKYSGTTASSTPIFPLYDERKKKQVSSGTGNRDKGGDDDDDDDDDGDDSFTSPVSTKFLPNLSSKMFWVIILSLIVAIILMLGGFVPAVYILSRGTPGSVEKFFENSKNLPFLYNLSTKYLQVVERPSKPNSIAGLADELKEDTEVVALMNVVSNVLFHGIAYSPSNAMEPLCGFNKRDAMLDLAKLSTITTRIRNYGMQCDQSELILDAIEYMNLNMTLAMGVWIGSNDDVNKQQMDLMKKVVSKYPDPSRLINSIYIGNEVLFREDKTRDELISYIQDAKDFLQLLGIDDIPVGTSEIGSLIDPKLLDACDLVGANIHPFFAGVPVEYASAWTIEFLNLQVQAYNENNTPIILSEVGWPSGGGSFGSAVASLANLQYFVGDFLCTFRDLPIEYYYFEAFDEPWKSIFWEDNQQWETQWGIFRADRSSKFSLQNIGCM</sequence>
<evidence type="ECO:0000256" key="12">
    <source>
        <dbReference type="ARBA" id="ARBA00023180"/>
    </source>
</evidence>
<dbReference type="HOGENOM" id="CLU_391894_0_0_1"/>
<evidence type="ECO:0000256" key="7">
    <source>
        <dbReference type="ARBA" id="ARBA00022512"/>
    </source>
</evidence>
<dbReference type="Proteomes" id="UP000002037">
    <property type="component" value="Unassembled WGS sequence"/>
</dbReference>
<dbReference type="PANTHER" id="PTHR16631:SF17">
    <property type="entry name" value="GLUCAN ENDO-1,3-BETA-GLUCOSIDASE BTGC"/>
    <property type="match status" value="1"/>
</dbReference>
<evidence type="ECO:0000256" key="14">
    <source>
        <dbReference type="ARBA" id="ARBA00023316"/>
    </source>
</evidence>
<dbReference type="eggNOG" id="ENOG502QTKT">
    <property type="taxonomic scope" value="Eukaryota"/>
</dbReference>
<evidence type="ECO:0000256" key="6">
    <source>
        <dbReference type="ARBA" id="ARBA00022475"/>
    </source>
</evidence>
<protein>
    <recommendedName>
        <fullName evidence="5">glucan endo-1,3-beta-D-glucosidase</fullName>
        <ecNumber evidence="5">3.2.1.39</ecNumber>
    </recommendedName>
    <alternativeName>
        <fullName evidence="18">Endo-1,3-beta-glucanase btgC</fullName>
    </alternativeName>
    <alternativeName>
        <fullName evidence="17">Laminarinase btgC</fullName>
    </alternativeName>
</protein>
<feature type="region of interest" description="Disordered" evidence="20">
    <location>
        <begin position="92"/>
        <end position="137"/>
    </location>
</feature>
<dbReference type="RefSeq" id="XP_002545250.1">
    <property type="nucleotide sequence ID" value="XM_002545204.1"/>
</dbReference>
<evidence type="ECO:0000256" key="13">
    <source>
        <dbReference type="ARBA" id="ARBA00023277"/>
    </source>
</evidence>
<feature type="compositionally biased region" description="Basic and acidic residues" evidence="20">
    <location>
        <begin position="237"/>
        <end position="247"/>
    </location>
</feature>
<feature type="compositionally biased region" description="Acidic residues" evidence="20">
    <location>
        <begin position="281"/>
        <end position="293"/>
    </location>
</feature>
<evidence type="ECO:0000256" key="3">
    <source>
        <dbReference type="ARBA" id="ARBA00004401"/>
    </source>
</evidence>
<name>C5M1U2_CANTT</name>
<dbReference type="GO" id="GO:0071555">
    <property type="term" value="P:cell wall organization"/>
    <property type="evidence" value="ECO:0007669"/>
    <property type="project" value="UniProtKB-KW"/>
</dbReference>
<dbReference type="Gene3D" id="3.20.20.80">
    <property type="entry name" value="Glycosidases"/>
    <property type="match status" value="1"/>
</dbReference>
<keyword evidence="21" id="KW-1133">Transmembrane helix</keyword>
<evidence type="ECO:0000256" key="18">
    <source>
        <dbReference type="ARBA" id="ARBA00043078"/>
    </source>
</evidence>
<dbReference type="SUPFAM" id="SSF51445">
    <property type="entry name" value="(Trans)glycosidases"/>
    <property type="match status" value="1"/>
</dbReference>
<comment type="similarity">
    <text evidence="4 19">Belongs to the glycosyl hydrolase 17 family.</text>
</comment>
<dbReference type="STRING" id="294747.C5M1U2"/>
<keyword evidence="8" id="KW-0964">Secreted</keyword>
<keyword evidence="10" id="KW-0378">Hydrolase</keyword>
<keyword evidence="11 21" id="KW-0472">Membrane</keyword>
<dbReference type="GO" id="GO:0009277">
    <property type="term" value="C:fungal-type cell wall"/>
    <property type="evidence" value="ECO:0007669"/>
    <property type="project" value="TreeGrafter"/>
</dbReference>
<evidence type="ECO:0000256" key="4">
    <source>
        <dbReference type="ARBA" id="ARBA00008773"/>
    </source>
</evidence>
<dbReference type="InterPro" id="IPR017853">
    <property type="entry name" value="GH"/>
</dbReference>
<evidence type="ECO:0000256" key="8">
    <source>
        <dbReference type="ARBA" id="ARBA00022525"/>
    </source>
</evidence>
<feature type="region of interest" description="Disordered" evidence="20">
    <location>
        <begin position="232"/>
        <end position="296"/>
    </location>
</feature>
<evidence type="ECO:0000256" key="5">
    <source>
        <dbReference type="ARBA" id="ARBA00012780"/>
    </source>
</evidence>
<dbReference type="InterPro" id="IPR000490">
    <property type="entry name" value="Glyco_hydro_17"/>
</dbReference>
<gene>
    <name evidence="22" type="ORF">CTRG_00031</name>
</gene>
<keyword evidence="23" id="KW-1185">Reference proteome</keyword>
<evidence type="ECO:0000256" key="9">
    <source>
        <dbReference type="ARBA" id="ARBA00022729"/>
    </source>
</evidence>
<proteinExistence type="inferred from homology"/>
<organism evidence="22 23">
    <name type="scientific">Candida tropicalis (strain ATCC MYA-3404 / T1)</name>
    <name type="common">Yeast</name>
    <dbReference type="NCBI Taxonomy" id="294747"/>
    <lineage>
        <taxon>Eukaryota</taxon>
        <taxon>Fungi</taxon>
        <taxon>Dikarya</taxon>
        <taxon>Ascomycota</taxon>
        <taxon>Saccharomycotina</taxon>
        <taxon>Pichiomycetes</taxon>
        <taxon>Debaryomycetaceae</taxon>
        <taxon>Candida/Lodderomyces clade</taxon>
        <taxon>Candida</taxon>
    </lineage>
</organism>
<dbReference type="EMBL" id="GG692395">
    <property type="protein sequence ID" value="EER35292.1"/>
    <property type="molecule type" value="Genomic_DNA"/>
</dbReference>
<dbReference type="AlphaFoldDB" id="C5M1U2"/>
<dbReference type="GO" id="GO:0000272">
    <property type="term" value="P:polysaccharide catabolic process"/>
    <property type="evidence" value="ECO:0007669"/>
    <property type="project" value="UniProtKB-KW"/>
</dbReference>
<dbReference type="GO" id="GO:0042973">
    <property type="term" value="F:glucan endo-1,3-beta-D-glucosidase activity"/>
    <property type="evidence" value="ECO:0007669"/>
    <property type="project" value="UniProtKB-EC"/>
</dbReference>
<dbReference type="VEuPathDB" id="FungiDB:CTRG_00031"/>
<keyword evidence="15" id="KW-0624">Polysaccharide degradation</keyword>
<evidence type="ECO:0000256" key="19">
    <source>
        <dbReference type="RuleBase" id="RU004335"/>
    </source>
</evidence>
<feature type="transmembrane region" description="Helical" evidence="21">
    <location>
        <begin position="311"/>
        <end position="337"/>
    </location>
</feature>
<evidence type="ECO:0000313" key="23">
    <source>
        <dbReference type="Proteomes" id="UP000002037"/>
    </source>
</evidence>
<evidence type="ECO:0000256" key="21">
    <source>
        <dbReference type="SAM" id="Phobius"/>
    </source>
</evidence>
<evidence type="ECO:0000256" key="10">
    <source>
        <dbReference type="ARBA" id="ARBA00022801"/>
    </source>
</evidence>
<comment type="catalytic activity">
    <reaction evidence="1">
        <text>Hydrolysis of (1-&gt;3)-beta-D-glucosidic linkages in (1-&gt;3)-beta-D-glucans.</text>
        <dbReference type="EC" id="3.2.1.39"/>
    </reaction>
</comment>
<keyword evidence="21" id="KW-0812">Transmembrane</keyword>
<evidence type="ECO:0000256" key="20">
    <source>
        <dbReference type="SAM" id="MobiDB-lite"/>
    </source>
</evidence>
<keyword evidence="7" id="KW-0134">Cell wall</keyword>
<evidence type="ECO:0000256" key="11">
    <source>
        <dbReference type="ARBA" id="ARBA00023136"/>
    </source>
</evidence>
<keyword evidence="14" id="KW-0961">Cell wall biogenesis/degradation</keyword>
<dbReference type="GO" id="GO:0009986">
    <property type="term" value="C:cell surface"/>
    <property type="evidence" value="ECO:0007669"/>
    <property type="project" value="TreeGrafter"/>
</dbReference>